<dbReference type="PANTHER" id="PTHR37469">
    <property type="entry name" value="CELLOBIONIC ACID PHOSPHORYLASE-RELATED"/>
    <property type="match status" value="1"/>
</dbReference>
<dbReference type="Proteomes" id="UP000680304">
    <property type="component" value="Unassembled WGS sequence"/>
</dbReference>
<dbReference type="SUPFAM" id="SSF74650">
    <property type="entry name" value="Galactose mutarotase-like"/>
    <property type="match status" value="2"/>
</dbReference>
<dbReference type="Pfam" id="PF06165">
    <property type="entry name" value="GH94_b-supersand"/>
    <property type="match status" value="2"/>
</dbReference>
<dbReference type="Gene3D" id="2.70.98.40">
    <property type="entry name" value="Glycoside hydrolase, family 65, N-terminal domain"/>
    <property type="match status" value="2"/>
</dbReference>
<dbReference type="EMBL" id="BOVJ01000234">
    <property type="protein sequence ID" value="GIQ66967.1"/>
    <property type="molecule type" value="Genomic_DNA"/>
</dbReference>
<evidence type="ECO:0000259" key="7">
    <source>
        <dbReference type="Pfam" id="PF17167"/>
    </source>
</evidence>
<organism evidence="8 9">
    <name type="scientific">Paenibacillus cisolokensis</name>
    <dbReference type="NCBI Taxonomy" id="1658519"/>
    <lineage>
        <taxon>Bacteria</taxon>
        <taxon>Bacillati</taxon>
        <taxon>Bacillota</taxon>
        <taxon>Bacilli</taxon>
        <taxon>Bacillales</taxon>
        <taxon>Paenibacillaceae</taxon>
        <taxon>Paenibacillus</taxon>
    </lineage>
</organism>
<keyword evidence="4" id="KW-1133">Transmembrane helix</keyword>
<keyword evidence="1" id="KW-0328">Glycosyltransferase</keyword>
<evidence type="ECO:0000313" key="8">
    <source>
        <dbReference type="EMBL" id="GIQ66967.1"/>
    </source>
</evidence>
<feature type="region of interest" description="Disordered" evidence="3">
    <location>
        <begin position="1665"/>
        <end position="1687"/>
    </location>
</feature>
<dbReference type="CDD" id="cd11753">
    <property type="entry name" value="GH94N_ChvB_NdvB_2_like"/>
    <property type="match status" value="1"/>
</dbReference>
<feature type="region of interest" description="Disordered" evidence="3">
    <location>
        <begin position="2216"/>
        <end position="2254"/>
    </location>
</feature>
<dbReference type="Gene3D" id="2.60.420.10">
    <property type="entry name" value="Maltose phosphorylase, domain 3"/>
    <property type="match status" value="1"/>
</dbReference>
<dbReference type="Pfam" id="PF17167">
    <property type="entry name" value="Glyco_hydro_94"/>
    <property type="match status" value="1"/>
</dbReference>
<reference evidence="8 9" key="1">
    <citation type="submission" date="2021-04" db="EMBL/GenBank/DDBJ databases">
        <title>Draft genome sequence of Paenibacillus cisolokensis, LC2-13A.</title>
        <authorList>
            <person name="Uke A."/>
            <person name="Chhe C."/>
            <person name="Baramee S."/>
            <person name="Kosugi A."/>
        </authorList>
    </citation>
    <scope>NUCLEOTIDE SEQUENCE [LARGE SCALE GENOMIC DNA]</scope>
    <source>
        <strain evidence="8 9">LC2-13A</strain>
    </source>
</reference>
<comment type="caution">
    <text evidence="8">The sequence shown here is derived from an EMBL/GenBank/DDBJ whole genome shotgun (WGS) entry which is preliminary data.</text>
</comment>
<feature type="domain" description="Glycosyl hydrolase 94 supersandwich" evidence="5">
    <location>
        <begin position="941"/>
        <end position="1212"/>
    </location>
</feature>
<gene>
    <name evidence="8" type="ORF">PACILC2_55350</name>
</gene>
<dbReference type="InterPro" id="IPR012341">
    <property type="entry name" value="6hp_glycosidase-like_sf"/>
</dbReference>
<dbReference type="Gene3D" id="1.50.10.140">
    <property type="match status" value="1"/>
</dbReference>
<keyword evidence="2" id="KW-0808">Transferase</keyword>
<feature type="transmembrane region" description="Helical" evidence="4">
    <location>
        <begin position="442"/>
        <end position="462"/>
    </location>
</feature>
<keyword evidence="9" id="KW-1185">Reference proteome</keyword>
<keyword evidence="4" id="KW-0812">Transmembrane</keyword>
<dbReference type="InterPro" id="IPR010383">
    <property type="entry name" value="Glyco_hydrolase_94_b-supersand"/>
</dbReference>
<evidence type="ECO:0000259" key="6">
    <source>
        <dbReference type="Pfam" id="PF10091"/>
    </source>
</evidence>
<feature type="domain" description="Glycoamylase-like" evidence="6">
    <location>
        <begin position="690"/>
        <end position="885"/>
    </location>
</feature>
<feature type="domain" description="Glycosyl hydrolase 94 catalytic" evidence="7">
    <location>
        <begin position="1749"/>
        <end position="2173"/>
    </location>
</feature>
<evidence type="ECO:0000259" key="5">
    <source>
        <dbReference type="Pfam" id="PF06165"/>
    </source>
</evidence>
<dbReference type="InterPro" id="IPR033432">
    <property type="entry name" value="GH94_catalytic"/>
</dbReference>
<dbReference type="InterPro" id="IPR011013">
    <property type="entry name" value="Gal_mutarotase_sf_dom"/>
</dbReference>
<evidence type="ECO:0000256" key="4">
    <source>
        <dbReference type="SAM" id="Phobius"/>
    </source>
</evidence>
<dbReference type="InterPro" id="IPR037824">
    <property type="entry name" value="GH94N_2_NdvB"/>
</dbReference>
<dbReference type="InterPro" id="IPR052047">
    <property type="entry name" value="GH94_Enzymes"/>
</dbReference>
<dbReference type="InterPro" id="IPR019282">
    <property type="entry name" value="Glycoamylase-like_cons_dom"/>
</dbReference>
<evidence type="ECO:0008006" key="10">
    <source>
        <dbReference type="Google" id="ProtNLM"/>
    </source>
</evidence>
<evidence type="ECO:0000256" key="3">
    <source>
        <dbReference type="SAM" id="MobiDB-lite"/>
    </source>
</evidence>
<keyword evidence="4" id="KW-0472">Membrane</keyword>
<dbReference type="PANTHER" id="PTHR37469:SF2">
    <property type="entry name" value="CELLOBIONIC ACID PHOSPHORYLASE"/>
    <property type="match status" value="1"/>
</dbReference>
<feature type="domain" description="Glycosyl hydrolase 94 supersandwich" evidence="5">
    <location>
        <begin position="1446"/>
        <end position="1734"/>
    </location>
</feature>
<accession>A0ABQ4NFK3</accession>
<dbReference type="CDD" id="cd11756">
    <property type="entry name" value="GH94N_ChvB_NdvB_1_like"/>
    <property type="match status" value="1"/>
</dbReference>
<evidence type="ECO:0000256" key="1">
    <source>
        <dbReference type="ARBA" id="ARBA00022676"/>
    </source>
</evidence>
<dbReference type="InterPro" id="IPR037820">
    <property type="entry name" value="GH94N_NdvB"/>
</dbReference>
<name>A0ABQ4NFK3_9BACL</name>
<feature type="region of interest" description="Disordered" evidence="3">
    <location>
        <begin position="1396"/>
        <end position="1428"/>
    </location>
</feature>
<feature type="region of interest" description="Disordered" evidence="3">
    <location>
        <begin position="2268"/>
        <end position="2290"/>
    </location>
</feature>
<sequence>MPVIWSRPEEADELADRLELHYLANRDPNIYFALLGDFADADEERKETDEAVLARARERIEALNRTYSDGEGGRQPFLLLQRHRKWNPSENVWMGWERKRGKLVEFVELLRGGKETSFGVIVGNRDILSRIRYVITLDADTQLPIGSAQRMIGTIHLPYNRPRLNAAGTRVAEGYGVLQPRIGVSYASVQESRLTRLWAGEPGIDPYAFAVSDPYQDALGQGIFTGKGIFDADVFARVLSDRIPDNRVLSHDLLEGGFLRGGLLADIELIDGHPASFRAHQRRLHRWVRGDWQLLCWLMPRVCDRHGRLKPVDLPALTRWQMIDNLRRSLLQPALYALLLLGMLLPPPAGASAVAIALATIAMPVVRAIVAPARLVRRPGLLLPAAGQAAVTLAALPHQSALLLDAIGRTLFRLFVSKRRLLEWTSSAETERRSRKEKLQLSGYRAGVALTLLFAAAAAFAPAPWLRWTGLAIAVIWLAAPLVAGWLSRSPASAPEALKDSDKDELRAVAEEIWKYYEEYAGERDHWLPPDNVQIDPPIGAAHRTSPTNIGLMLASTLAARDFGFIGTPELIERVERTVGTIERMDKWCGHLYNWYDTTTLRPLPPVYVSTVDSGNFVAYLIVVKEGVMEWAARDSEGEWRERAERLAARIERLISDTDFRPLYDERTQLFALGYHAGLKQRETILYDLLASEARQASFLAIATGQVPPSHWFKLGRAMTRSGKHPTLMSWSGTMFEYLMPALVMRTYRNTIWDATYRGVVRRQIDYARQRGVPFGISESGYYAFDYRMNYQYRAFGVPGLGFQRGLDEELVVAPYATIMALPYAPREALADLRRMAAAGARGKYGYYEAIDYTEKRMPDQRDRMVVRSFMAHHLGMSMLTLGNLLLPYKMYDRFHRDKRVQAAELLLQERVPEKPAIVSDASARFKTRQPANREEAGMPLREFDTPHTPVPEVCVLSNGSYTTVVTNRGGGFSRYDGIAVSRWREDPAADPPGQCMYIRDVESGDVWSPAYGPCMTPSSDQRAQFSLEQARFLRRDGEIATELDICVSPESDAELRRLTLTNEGDRTRILEVTTYVELALAPPAADDAHMAFSKLFVQTEYDEAAGCLLAVRRPRTEDEQPRWAAHALTAGCEPLGPVEYETDRSSFIGRGHTLARPQGLASRLTETVGAVLDPVFVMRRRVSVGPGERVSLFAATGVAGERGEAVEIVRALCGAQQAERTFQLAWTRSRIDLRHQRLTAAEATQFQTLAGRLLYPAPLRKDRAKAIAANVKSQSGLWPLGISGDLPIALVRIRDSAHLSFAAKMIAGHGYLRRLGLPFDLVLLNESDDGYQQDMQEALRRAIEQSADYPHPQPGGVYLVAASQIADAEKTLLLAVARVTLRADGPSLGAQLRVKAAGNRPAEAEQRPVTTAAGSAPPREAPDAAEDPEDWELFNGWGGFSPDGKEYRIALRGGKYLPAPWSNVLANRSFGCLVTELGTGYTWWRNSREFKLTPWSNDPVLDPPGEACYIKDEETGDIWSPAPSPTLEPANCTVAHGRGYTRFRRLCRGLRQQMTVFVPREDAVKIVELQLENVADSPRTLSVVYRCDWVLGVRRPDSAPHIVSEWDSSAECLLARNTYQDTFRDAVVFLHVHDKDGADAADEPDEAGMRAQADDRLSYTADRAELYGPGGSPERPAGLAGDRLSNATGPHADSCGAIRLRLEVAPRSVRKVYVLLGAAPSREEAVRLVREYGSAEACETAFADMRDYWDGILDQIVVKTPDKEMDLLLGGWLLYQTLSCRMWARTGFYQAGGAYGFRDQLQDSLALLHTRPDLTRAQILLHAAHQYEEGDVQHWWHDETGRGIRTRYSDDLLWLPYAVSRYIAHTGDESVLDEVVPYLHSPPLEEHEHERYEETVRSPQSGTVYEHCWRAIERAYRLGENGMPLMGIGDWNDGMNSIGDLGRGESVWLGWFLCDVLERFAAICELRGEAARALTCRNRRQAIADALNERAWDGEWYRRARADEGHWIGSNRNEEARIDAIAQSWSVISGAAPRDRALKAMRSFDRELVDRGLAVARLLTPPFDRTDPNPGYIQGYPPGIRENGAQYTHGVIWSVVAWCMLGDGNKAAELFHMLNPLAHARSPGDVRTYAGEPYVMAADVYTSAPHEGRAGWTWYTGSSGWMYQAGIEWILGLRREGGKLIVRPCIPDDWPGYTAIYRFGTTNYRIVVRNLAGGALPPDPDGRDDAAEMPETPESDAHIRLEGDPDTGVSFELSDDGRQHVVTVMLRPRTAQPDAGQPSAAAGKALPHT</sequence>
<dbReference type="Pfam" id="PF10091">
    <property type="entry name" value="Glycoamylase"/>
    <property type="match status" value="1"/>
</dbReference>
<proteinExistence type="predicted"/>
<dbReference type="InterPro" id="IPR008928">
    <property type="entry name" value="6-hairpin_glycosidase_sf"/>
</dbReference>
<feature type="transmembrane region" description="Helical" evidence="4">
    <location>
        <begin position="866"/>
        <end position="887"/>
    </location>
</feature>
<evidence type="ECO:0000256" key="2">
    <source>
        <dbReference type="ARBA" id="ARBA00022679"/>
    </source>
</evidence>
<dbReference type="SMART" id="SM01068">
    <property type="entry name" value="CBM_X"/>
    <property type="match status" value="2"/>
</dbReference>
<feature type="transmembrane region" description="Helical" evidence="4">
    <location>
        <begin position="351"/>
        <end position="370"/>
    </location>
</feature>
<feature type="transmembrane region" description="Helical" evidence="4">
    <location>
        <begin position="468"/>
        <end position="487"/>
    </location>
</feature>
<dbReference type="Gene3D" id="1.50.10.10">
    <property type="match status" value="1"/>
</dbReference>
<evidence type="ECO:0000313" key="9">
    <source>
        <dbReference type="Proteomes" id="UP000680304"/>
    </source>
</evidence>
<dbReference type="SUPFAM" id="SSF48208">
    <property type="entry name" value="Six-hairpin glycosidases"/>
    <property type="match status" value="1"/>
</dbReference>
<dbReference type="InterPro" id="IPR037018">
    <property type="entry name" value="GH65_N"/>
</dbReference>
<protein>
    <recommendedName>
        <fullName evidence="10">Glycosyl transferase family 36</fullName>
    </recommendedName>
</protein>